<evidence type="ECO:0000313" key="3">
    <source>
        <dbReference type="EMBL" id="MFC5971085.1"/>
    </source>
</evidence>
<keyword evidence="2" id="KW-0472">Membrane</keyword>
<evidence type="ECO:0000256" key="2">
    <source>
        <dbReference type="SAM" id="Phobius"/>
    </source>
</evidence>
<evidence type="ECO:0008006" key="5">
    <source>
        <dbReference type="Google" id="ProtNLM"/>
    </source>
</evidence>
<comment type="caution">
    <text evidence="3">The sequence shown here is derived from an EMBL/GenBank/DDBJ whole genome shotgun (WGS) entry which is preliminary data.</text>
</comment>
<dbReference type="RefSeq" id="WP_247413999.1">
    <property type="nucleotide sequence ID" value="NZ_JALLGW010000001.1"/>
</dbReference>
<dbReference type="InterPro" id="IPR058278">
    <property type="entry name" value="DUF7972"/>
</dbReference>
<keyword evidence="2" id="KW-1133">Transmembrane helix</keyword>
<evidence type="ECO:0000256" key="1">
    <source>
        <dbReference type="SAM" id="MobiDB-lite"/>
    </source>
</evidence>
<feature type="transmembrane region" description="Helical" evidence="2">
    <location>
        <begin position="320"/>
        <end position="341"/>
    </location>
</feature>
<feature type="transmembrane region" description="Helical" evidence="2">
    <location>
        <begin position="276"/>
        <end position="300"/>
    </location>
</feature>
<keyword evidence="4" id="KW-1185">Reference proteome</keyword>
<dbReference type="Pfam" id="PF25927">
    <property type="entry name" value="DUF7972"/>
    <property type="match status" value="1"/>
</dbReference>
<feature type="compositionally biased region" description="Acidic residues" evidence="1">
    <location>
        <begin position="1"/>
        <end position="30"/>
    </location>
</feature>
<keyword evidence="2" id="KW-0812">Transmembrane</keyword>
<dbReference type="EMBL" id="JBHSQH010000001">
    <property type="protein sequence ID" value="MFC5971085.1"/>
    <property type="molecule type" value="Genomic_DNA"/>
</dbReference>
<proteinExistence type="predicted"/>
<organism evidence="3 4">
    <name type="scientific">Halomarina salina</name>
    <dbReference type="NCBI Taxonomy" id="1872699"/>
    <lineage>
        <taxon>Archaea</taxon>
        <taxon>Methanobacteriati</taxon>
        <taxon>Methanobacteriota</taxon>
        <taxon>Stenosarchaea group</taxon>
        <taxon>Halobacteria</taxon>
        <taxon>Halobacteriales</taxon>
        <taxon>Natronomonadaceae</taxon>
        <taxon>Halomarina</taxon>
    </lineage>
</organism>
<feature type="transmembrane region" description="Helical" evidence="2">
    <location>
        <begin position="99"/>
        <end position="119"/>
    </location>
</feature>
<reference evidence="3 4" key="1">
    <citation type="journal article" date="2019" name="Int. J. Syst. Evol. Microbiol.">
        <title>The Global Catalogue of Microorganisms (GCM) 10K type strain sequencing project: providing services to taxonomists for standard genome sequencing and annotation.</title>
        <authorList>
            <consortium name="The Broad Institute Genomics Platform"/>
            <consortium name="The Broad Institute Genome Sequencing Center for Infectious Disease"/>
            <person name="Wu L."/>
            <person name="Ma J."/>
        </authorList>
    </citation>
    <scope>NUCLEOTIDE SEQUENCE [LARGE SCALE GENOMIC DNA]</scope>
    <source>
        <strain evidence="3 4">CGMCC 1.12543</strain>
    </source>
</reference>
<dbReference type="Proteomes" id="UP001596099">
    <property type="component" value="Unassembled WGS sequence"/>
</dbReference>
<feature type="transmembrane region" description="Helical" evidence="2">
    <location>
        <begin position="58"/>
        <end position="79"/>
    </location>
</feature>
<evidence type="ECO:0000313" key="4">
    <source>
        <dbReference type="Proteomes" id="UP001596099"/>
    </source>
</evidence>
<dbReference type="AlphaFoldDB" id="A0ABD5RLB0"/>
<accession>A0ABD5RLB0</accession>
<protein>
    <recommendedName>
        <fullName evidence="5">DUF4239 domain-containing protein</fullName>
    </recommendedName>
</protein>
<feature type="region of interest" description="Disordered" evidence="1">
    <location>
        <begin position="1"/>
        <end position="37"/>
    </location>
</feature>
<sequence>MSVGSDESDVDESDDTTNIDVDESNVDTDVDVSTANTMRDRAGESRIKIRLLLATNRLVVTGVLAVLVFVAFVAAVTLLPPPLVPQLTSGDTIETMFSTMLSAVITGVTLVVTIGQLVLSQENGPLGEQRGRMENAMDFRDYAEELIGAPSPSDPSAFLRELVDVAEKRAKAVRDGFSGIESEQLQWEVQEFTDSVVGNSETVRDQLDGATFGTFDVLFAALNYNYGWKIFQVERLAYDHDEDLGDRERELLDDLKTALSLFGPAREHVKTLYFEWALVTLSQMILYAAIPALVVSAVMLTVVDAGTASGTLFGVSHMTLLVGGAFTVTLIPFLLFTSYVLRIVTIAKRTLAIEPLILRDSQR</sequence>
<name>A0ABD5RLB0_9EURY</name>
<gene>
    <name evidence="3" type="ORF">ACFPYI_07045</name>
</gene>